<keyword evidence="2" id="KW-0349">Heme</keyword>
<dbReference type="InterPro" id="IPR007197">
    <property type="entry name" value="rSAM"/>
</dbReference>
<keyword evidence="5" id="KW-1185">Reference proteome</keyword>
<dbReference type="Proteomes" id="UP000698028">
    <property type="component" value="Unassembled WGS sequence"/>
</dbReference>
<dbReference type="SFLD" id="SFLDG01065">
    <property type="entry name" value="anaerobic_coproporphyrinogen-I"/>
    <property type="match status" value="1"/>
</dbReference>
<dbReference type="PROSITE" id="PS51918">
    <property type="entry name" value="RADICAL_SAM"/>
    <property type="match status" value="1"/>
</dbReference>
<dbReference type="SMART" id="SM00729">
    <property type="entry name" value="Elp3"/>
    <property type="match status" value="1"/>
</dbReference>
<dbReference type="InterPro" id="IPR004559">
    <property type="entry name" value="HemW-like"/>
</dbReference>
<gene>
    <name evidence="4" type="primary">hemW</name>
    <name evidence="4" type="ORF">KTQ36_05600</name>
</gene>
<comment type="subcellular location">
    <subcellularLocation>
        <location evidence="2">Cytoplasm</location>
    </subcellularLocation>
</comment>
<dbReference type="NCBIfam" id="TIGR00539">
    <property type="entry name" value="hemN_rel"/>
    <property type="match status" value="1"/>
</dbReference>
<dbReference type="SFLD" id="SFLDF00562">
    <property type="entry name" value="HemN-like__clustered_with_heat"/>
    <property type="match status" value="1"/>
</dbReference>
<accession>A0ABS6V5E8</accession>
<name>A0ABS6V5E8_9SPHN</name>
<feature type="domain" description="Radical SAM core" evidence="3">
    <location>
        <begin position="2"/>
        <end position="237"/>
    </location>
</feature>
<keyword evidence="2" id="KW-0411">Iron-sulfur</keyword>
<dbReference type="PANTHER" id="PTHR13932:SF5">
    <property type="entry name" value="RADICAL S-ADENOSYL METHIONINE DOMAIN-CONTAINING PROTEIN 1, MITOCHONDRIAL"/>
    <property type="match status" value="1"/>
</dbReference>
<organism evidence="4 5">
    <name type="scientific">Sphingomicrobium clamense</name>
    <dbReference type="NCBI Taxonomy" id="2851013"/>
    <lineage>
        <taxon>Bacteria</taxon>
        <taxon>Pseudomonadati</taxon>
        <taxon>Pseudomonadota</taxon>
        <taxon>Alphaproteobacteria</taxon>
        <taxon>Sphingomonadales</taxon>
        <taxon>Sphingomonadaceae</taxon>
        <taxon>Sphingomicrobium</taxon>
    </lineage>
</organism>
<comment type="similarity">
    <text evidence="1">Belongs to the anaerobic coproporphyrinogen-III oxidase family. HemW subfamily.</text>
</comment>
<evidence type="ECO:0000313" key="5">
    <source>
        <dbReference type="Proteomes" id="UP000698028"/>
    </source>
</evidence>
<dbReference type="PANTHER" id="PTHR13932">
    <property type="entry name" value="COPROPORPHYRINIGEN III OXIDASE"/>
    <property type="match status" value="1"/>
</dbReference>
<keyword evidence="2" id="KW-0408">Iron</keyword>
<evidence type="ECO:0000313" key="4">
    <source>
        <dbReference type="EMBL" id="MBW0144768.1"/>
    </source>
</evidence>
<protein>
    <recommendedName>
        <fullName evidence="2">Heme chaperone HemW</fullName>
    </recommendedName>
</protein>
<dbReference type="EMBL" id="JAHVAH010000001">
    <property type="protein sequence ID" value="MBW0144768.1"/>
    <property type="molecule type" value="Genomic_DNA"/>
</dbReference>
<keyword evidence="2" id="KW-0479">Metal-binding</keyword>
<evidence type="ECO:0000256" key="1">
    <source>
        <dbReference type="ARBA" id="ARBA00006100"/>
    </source>
</evidence>
<reference evidence="4 5" key="1">
    <citation type="submission" date="2021-07" db="EMBL/GenBank/DDBJ databases">
        <title>The draft genome sequence of Sphingomicrobium sp. B8.</title>
        <authorList>
            <person name="Mu L."/>
        </authorList>
    </citation>
    <scope>NUCLEOTIDE SEQUENCE [LARGE SCALE GENOMIC DNA]</scope>
    <source>
        <strain evidence="4 5">B8</strain>
    </source>
</reference>
<keyword evidence="2" id="KW-0949">S-adenosyl-L-methionine</keyword>
<comment type="function">
    <text evidence="2">Probably acts as a heme chaperone, transferring heme to an unknown acceptor. Binds one molecule of heme per monomer, possibly covalently. Binds 1 [4Fe-4S] cluster. The cluster is coordinated with 3 cysteines and an exchangeable S-adenosyl-L-methionine.</text>
</comment>
<proteinExistence type="inferred from homology"/>
<dbReference type="InterPro" id="IPR006638">
    <property type="entry name" value="Elp3/MiaA/NifB-like_rSAM"/>
</dbReference>
<keyword evidence="2" id="KW-0004">4Fe-4S</keyword>
<keyword evidence="2" id="KW-0143">Chaperone</keyword>
<dbReference type="SFLD" id="SFLDS00029">
    <property type="entry name" value="Radical_SAM"/>
    <property type="match status" value="1"/>
</dbReference>
<keyword evidence="2" id="KW-0963">Cytoplasm</keyword>
<dbReference type="SFLD" id="SFLDF00288">
    <property type="entry name" value="HemN-like__clustered_with_nucl"/>
    <property type="match status" value="1"/>
</dbReference>
<dbReference type="InterPro" id="IPR010723">
    <property type="entry name" value="HemN_C"/>
</dbReference>
<sequence length="380" mass="42007">MTDDRSQLALYVHWPFCVVKCPYCDFNSHVRESVDEVAWRQALLDELRYEAALTPDHHLTSIFFGGGTPSLMDPRTVEAVISDARTLWAQAEDVEITLEANPNSAEAARFADLASAGVNRLSLGLQRFDDASLRFLGRAHDAAEGQDALDAAQRAVERVSFDLIVALPGDTVDSVSSLLDRAIAKGTEHLSIYQLTIEPGTRFETDVRKGSFVPLDEETSADIFEMTQAKTTAAGLPAYEISNHARRGAESRHNLTYWRYRDYIGIGPGAHGRRTGMRTFRHKKPENFLSAVQRNGHGMREEESLSATEAAHEALVMGLRLNEGIDPDALASRLGVERVVDEAAVDRLIAQGLLEREEPRLRLTDEGRLLLDSILAEIAA</sequence>
<evidence type="ECO:0000256" key="2">
    <source>
        <dbReference type="RuleBase" id="RU364116"/>
    </source>
</evidence>
<dbReference type="CDD" id="cd01335">
    <property type="entry name" value="Radical_SAM"/>
    <property type="match status" value="1"/>
</dbReference>
<comment type="caution">
    <text evidence="4">The sequence shown here is derived from an EMBL/GenBank/DDBJ whole genome shotgun (WGS) entry which is preliminary data.</text>
</comment>
<dbReference type="Pfam" id="PF06969">
    <property type="entry name" value="HemN_C"/>
    <property type="match status" value="1"/>
</dbReference>
<evidence type="ECO:0000259" key="3">
    <source>
        <dbReference type="PROSITE" id="PS51918"/>
    </source>
</evidence>
<dbReference type="InterPro" id="IPR034505">
    <property type="entry name" value="Coproporphyrinogen-III_oxidase"/>
</dbReference>
<dbReference type="Pfam" id="PF04055">
    <property type="entry name" value="Radical_SAM"/>
    <property type="match status" value="1"/>
</dbReference>
<dbReference type="RefSeq" id="WP_218632729.1">
    <property type="nucleotide sequence ID" value="NZ_JAHVAH010000001.1"/>
</dbReference>